<dbReference type="PROSITE" id="PS51257">
    <property type="entry name" value="PROKAR_LIPOPROTEIN"/>
    <property type="match status" value="1"/>
</dbReference>
<gene>
    <name evidence="2" type="ORF">OB236_35325</name>
</gene>
<dbReference type="InterPro" id="IPR006059">
    <property type="entry name" value="SBP"/>
</dbReference>
<dbReference type="Pfam" id="PF13416">
    <property type="entry name" value="SBP_bac_8"/>
    <property type="match status" value="1"/>
</dbReference>
<dbReference type="InterPro" id="IPR050490">
    <property type="entry name" value="Bact_solute-bd_prot1"/>
</dbReference>
<name>A0ABT2URX4_9BACL</name>
<organism evidence="2 3">
    <name type="scientific">Paenibacillus baimaensis</name>
    <dbReference type="NCBI Taxonomy" id="2982185"/>
    <lineage>
        <taxon>Bacteria</taxon>
        <taxon>Bacillati</taxon>
        <taxon>Bacillota</taxon>
        <taxon>Bacilli</taxon>
        <taxon>Bacillales</taxon>
        <taxon>Paenibacillaceae</taxon>
        <taxon>Paenibacillus</taxon>
    </lineage>
</organism>
<evidence type="ECO:0000256" key="1">
    <source>
        <dbReference type="SAM" id="SignalP"/>
    </source>
</evidence>
<feature type="chain" id="PRO_5045916830" evidence="1">
    <location>
        <begin position="21"/>
        <end position="447"/>
    </location>
</feature>
<keyword evidence="1" id="KW-0732">Signal</keyword>
<accession>A0ABT2URX4</accession>
<dbReference type="RefSeq" id="WP_262688201.1">
    <property type="nucleotide sequence ID" value="NZ_JAOQIO010000119.1"/>
</dbReference>
<reference evidence="2 3" key="1">
    <citation type="submission" date="2022-09" db="EMBL/GenBank/DDBJ databases">
        <authorList>
            <person name="Han X.L."/>
            <person name="Wang Q."/>
            <person name="Lu T."/>
        </authorList>
    </citation>
    <scope>NUCLEOTIDE SEQUENCE [LARGE SCALE GENOMIC DNA]</scope>
    <source>
        <strain evidence="2 3">WQ 127069</strain>
    </source>
</reference>
<evidence type="ECO:0000313" key="2">
    <source>
        <dbReference type="EMBL" id="MCU6797410.1"/>
    </source>
</evidence>
<sequence>MGVRKRSLFVILFAACLSLAVLLAGCSATPASQQAVVSDGKGTAKPEDMKATIKVWDWDEAFLKHMIPEFNKVFPNIKVEYTIVSGTDYLQKLQSGIASGSDVPDVILGEMGYRGQLFDLGILENLESAPYNVKRQDMFDYLIPLLTNTKGELVGVDQQIAPGGLAYRRDLAKTYLGTDDPAELETMLKDWNSFIAKGIEVKDKSGGQVLMMSGLSDAFSILYGQTAKEYIKGKDIDLTSRVKGPLETLFKMRDAGILGKLEKGTPALAASYSKGGFLFYPMAPWGPKWTVAANDKEGKGRWGLVKAPGGGTTIGGTSISINKGSKVKDAAWAYINFCYLSKEGTTQSFTKFGFPPGIKSFYVNNDLIEKGTEYDEFFGGQNLMKYFYTKVIPDVKGQPQTKYETTVNNAYNTLYPLFTKDTSIDANTALQKFITEVKNKAPDVTVK</sequence>
<keyword evidence="3" id="KW-1185">Reference proteome</keyword>
<dbReference type="Gene3D" id="3.40.190.10">
    <property type="entry name" value="Periplasmic binding protein-like II"/>
    <property type="match status" value="1"/>
</dbReference>
<dbReference type="SUPFAM" id="SSF53850">
    <property type="entry name" value="Periplasmic binding protein-like II"/>
    <property type="match status" value="1"/>
</dbReference>
<protein>
    <submittedName>
        <fullName evidence="2">Extracellular solute-binding protein</fullName>
    </submittedName>
</protein>
<dbReference type="Proteomes" id="UP001652445">
    <property type="component" value="Unassembled WGS sequence"/>
</dbReference>
<evidence type="ECO:0000313" key="3">
    <source>
        <dbReference type="Proteomes" id="UP001652445"/>
    </source>
</evidence>
<dbReference type="PANTHER" id="PTHR43649">
    <property type="entry name" value="ARABINOSE-BINDING PROTEIN-RELATED"/>
    <property type="match status" value="1"/>
</dbReference>
<comment type="caution">
    <text evidence="2">The sequence shown here is derived from an EMBL/GenBank/DDBJ whole genome shotgun (WGS) entry which is preliminary data.</text>
</comment>
<proteinExistence type="predicted"/>
<dbReference type="PANTHER" id="PTHR43649:SF12">
    <property type="entry name" value="DIACETYLCHITOBIOSE BINDING PROTEIN DASA"/>
    <property type="match status" value="1"/>
</dbReference>
<dbReference type="EMBL" id="JAOQIO010000119">
    <property type="protein sequence ID" value="MCU6797410.1"/>
    <property type="molecule type" value="Genomic_DNA"/>
</dbReference>
<feature type="signal peptide" evidence="1">
    <location>
        <begin position="1"/>
        <end position="20"/>
    </location>
</feature>